<dbReference type="InterPro" id="IPR051364">
    <property type="entry name" value="Cytokinesis/Rho-signaling"/>
</dbReference>
<dbReference type="GO" id="GO:0005826">
    <property type="term" value="C:actomyosin contractile ring"/>
    <property type="evidence" value="ECO:0000318"/>
    <property type="project" value="GO_Central"/>
</dbReference>
<dbReference type="SUPFAM" id="SSF50729">
    <property type="entry name" value="PH domain-like"/>
    <property type="match status" value="2"/>
</dbReference>
<accession>A0A139WBV3</accession>
<feature type="domain" description="PH" evidence="1">
    <location>
        <begin position="671"/>
        <end position="769"/>
    </location>
</feature>
<dbReference type="InterPro" id="IPR011993">
    <property type="entry name" value="PH-like_dom_sf"/>
</dbReference>
<organism evidence="2 3">
    <name type="scientific">Tribolium castaneum</name>
    <name type="common">Red flour beetle</name>
    <dbReference type="NCBI Taxonomy" id="7070"/>
    <lineage>
        <taxon>Eukaryota</taxon>
        <taxon>Metazoa</taxon>
        <taxon>Ecdysozoa</taxon>
        <taxon>Arthropoda</taxon>
        <taxon>Hexapoda</taxon>
        <taxon>Insecta</taxon>
        <taxon>Pterygota</taxon>
        <taxon>Neoptera</taxon>
        <taxon>Endopterygota</taxon>
        <taxon>Coleoptera</taxon>
        <taxon>Polyphaga</taxon>
        <taxon>Cucujiformia</taxon>
        <taxon>Tenebrionidae</taxon>
        <taxon>Tenebrionidae incertae sedis</taxon>
        <taxon>Tribolium</taxon>
    </lineage>
</organism>
<dbReference type="STRING" id="7070.A0A139WBV3"/>
<reference evidence="2 3" key="1">
    <citation type="journal article" date="2008" name="Nature">
        <title>The genome of the model beetle and pest Tribolium castaneum.</title>
        <authorList>
            <consortium name="Tribolium Genome Sequencing Consortium"/>
            <person name="Richards S."/>
            <person name="Gibbs R.A."/>
            <person name="Weinstock G.M."/>
            <person name="Brown S.J."/>
            <person name="Denell R."/>
            <person name="Beeman R.W."/>
            <person name="Gibbs R."/>
            <person name="Beeman R.W."/>
            <person name="Brown S.J."/>
            <person name="Bucher G."/>
            <person name="Friedrich M."/>
            <person name="Grimmelikhuijzen C.J."/>
            <person name="Klingler M."/>
            <person name="Lorenzen M."/>
            <person name="Richards S."/>
            <person name="Roth S."/>
            <person name="Schroder R."/>
            <person name="Tautz D."/>
            <person name="Zdobnov E.M."/>
            <person name="Muzny D."/>
            <person name="Gibbs R.A."/>
            <person name="Weinstock G.M."/>
            <person name="Attaway T."/>
            <person name="Bell S."/>
            <person name="Buhay C.J."/>
            <person name="Chandrabose M.N."/>
            <person name="Chavez D."/>
            <person name="Clerk-Blankenburg K.P."/>
            <person name="Cree A."/>
            <person name="Dao M."/>
            <person name="Davis C."/>
            <person name="Chacko J."/>
            <person name="Dinh H."/>
            <person name="Dugan-Rocha S."/>
            <person name="Fowler G."/>
            <person name="Garner T.T."/>
            <person name="Garnes J."/>
            <person name="Gnirke A."/>
            <person name="Hawes A."/>
            <person name="Hernandez J."/>
            <person name="Hines S."/>
            <person name="Holder M."/>
            <person name="Hume J."/>
            <person name="Jhangiani S.N."/>
            <person name="Joshi V."/>
            <person name="Khan Z.M."/>
            <person name="Jackson L."/>
            <person name="Kovar C."/>
            <person name="Kowis A."/>
            <person name="Lee S."/>
            <person name="Lewis L.R."/>
            <person name="Margolis J."/>
            <person name="Morgan M."/>
            <person name="Nazareth L.V."/>
            <person name="Nguyen N."/>
            <person name="Okwuonu G."/>
            <person name="Parker D."/>
            <person name="Richards S."/>
            <person name="Ruiz S.J."/>
            <person name="Santibanez J."/>
            <person name="Savard J."/>
            <person name="Scherer S.E."/>
            <person name="Schneider B."/>
            <person name="Sodergren E."/>
            <person name="Tautz D."/>
            <person name="Vattahil S."/>
            <person name="Villasana D."/>
            <person name="White C.S."/>
            <person name="Wright R."/>
            <person name="Park Y."/>
            <person name="Beeman R.W."/>
            <person name="Lord J."/>
            <person name="Oppert B."/>
            <person name="Lorenzen M."/>
            <person name="Brown S."/>
            <person name="Wang L."/>
            <person name="Savard J."/>
            <person name="Tautz D."/>
            <person name="Richards S."/>
            <person name="Weinstock G."/>
            <person name="Gibbs R.A."/>
            <person name="Liu Y."/>
            <person name="Worley K."/>
            <person name="Weinstock G."/>
            <person name="Elsik C.G."/>
            <person name="Reese J.T."/>
            <person name="Elhaik E."/>
            <person name="Landan G."/>
            <person name="Graur D."/>
            <person name="Arensburger P."/>
            <person name="Atkinson P."/>
            <person name="Beeman R.W."/>
            <person name="Beidler J."/>
            <person name="Brown S.J."/>
            <person name="Demuth J.P."/>
            <person name="Drury D.W."/>
            <person name="Du Y.Z."/>
            <person name="Fujiwara H."/>
            <person name="Lorenzen M."/>
            <person name="Maselli V."/>
            <person name="Osanai M."/>
            <person name="Park Y."/>
            <person name="Robertson H.M."/>
            <person name="Tu Z."/>
            <person name="Wang J.J."/>
            <person name="Wang S."/>
            <person name="Richards S."/>
            <person name="Song H."/>
            <person name="Zhang L."/>
            <person name="Sodergren E."/>
            <person name="Werner D."/>
            <person name="Stanke M."/>
            <person name="Morgenstern B."/>
            <person name="Solovyev V."/>
            <person name="Kosarev P."/>
            <person name="Brown G."/>
            <person name="Chen H.C."/>
            <person name="Ermolaeva O."/>
            <person name="Hlavina W."/>
            <person name="Kapustin Y."/>
            <person name="Kiryutin B."/>
            <person name="Kitts P."/>
            <person name="Maglott D."/>
            <person name="Pruitt K."/>
            <person name="Sapojnikov V."/>
            <person name="Souvorov A."/>
            <person name="Mackey A.J."/>
            <person name="Waterhouse R.M."/>
            <person name="Wyder S."/>
            <person name="Zdobnov E.M."/>
            <person name="Zdobnov E.M."/>
            <person name="Wyder S."/>
            <person name="Kriventseva E.V."/>
            <person name="Kadowaki T."/>
            <person name="Bork P."/>
            <person name="Aranda M."/>
            <person name="Bao R."/>
            <person name="Beermann A."/>
            <person name="Berns N."/>
            <person name="Bolognesi R."/>
            <person name="Bonneton F."/>
            <person name="Bopp D."/>
            <person name="Brown S.J."/>
            <person name="Bucher G."/>
            <person name="Butts T."/>
            <person name="Chaumot A."/>
            <person name="Denell R.E."/>
            <person name="Ferrier D.E."/>
            <person name="Friedrich M."/>
            <person name="Gordon C.M."/>
            <person name="Jindra M."/>
            <person name="Klingler M."/>
            <person name="Lan Q."/>
            <person name="Lattorff H.M."/>
            <person name="Laudet V."/>
            <person name="von Levetsow C."/>
            <person name="Liu Z."/>
            <person name="Lutz R."/>
            <person name="Lynch J.A."/>
            <person name="da Fonseca R.N."/>
            <person name="Posnien N."/>
            <person name="Reuter R."/>
            <person name="Roth S."/>
            <person name="Savard J."/>
            <person name="Schinko J.B."/>
            <person name="Schmitt C."/>
            <person name="Schoppmeier M."/>
            <person name="Schroder R."/>
            <person name="Shippy T.D."/>
            <person name="Simonnet F."/>
            <person name="Marques-Souza H."/>
            <person name="Tautz D."/>
            <person name="Tomoyasu Y."/>
            <person name="Trauner J."/>
            <person name="Van der Zee M."/>
            <person name="Vervoort M."/>
            <person name="Wittkopp N."/>
            <person name="Wimmer E.A."/>
            <person name="Yang X."/>
            <person name="Jones A.K."/>
            <person name="Sattelle D.B."/>
            <person name="Ebert P.R."/>
            <person name="Nelson D."/>
            <person name="Scott J.G."/>
            <person name="Beeman R.W."/>
            <person name="Muthukrishnan S."/>
            <person name="Kramer K.J."/>
            <person name="Arakane Y."/>
            <person name="Beeman R.W."/>
            <person name="Zhu Q."/>
            <person name="Hogenkamp D."/>
            <person name="Dixit R."/>
            <person name="Oppert B."/>
            <person name="Jiang H."/>
            <person name="Zou Z."/>
            <person name="Marshall J."/>
            <person name="Elpidina E."/>
            <person name="Vinokurov K."/>
            <person name="Oppert C."/>
            <person name="Zou Z."/>
            <person name="Evans J."/>
            <person name="Lu Z."/>
            <person name="Zhao P."/>
            <person name="Sumathipala N."/>
            <person name="Altincicek B."/>
            <person name="Vilcinskas A."/>
            <person name="Williams M."/>
            <person name="Hultmark D."/>
            <person name="Hetru C."/>
            <person name="Jiang H."/>
            <person name="Grimmelikhuijzen C.J."/>
            <person name="Hauser F."/>
            <person name="Cazzamali G."/>
            <person name="Williamson M."/>
            <person name="Park Y."/>
            <person name="Li B."/>
            <person name="Tanaka Y."/>
            <person name="Predel R."/>
            <person name="Neupert S."/>
            <person name="Schachtner J."/>
            <person name="Verleyen P."/>
            <person name="Raible F."/>
            <person name="Bork P."/>
            <person name="Friedrich M."/>
            <person name="Walden K.K."/>
            <person name="Robertson H.M."/>
            <person name="Angeli S."/>
            <person name="Foret S."/>
            <person name="Bucher G."/>
            <person name="Schuetz S."/>
            <person name="Maleszka R."/>
            <person name="Wimmer E.A."/>
            <person name="Beeman R.W."/>
            <person name="Lorenzen M."/>
            <person name="Tomoyasu Y."/>
            <person name="Miller S.C."/>
            <person name="Grossmann D."/>
            <person name="Bucher G."/>
        </authorList>
    </citation>
    <scope>NUCLEOTIDE SEQUENCE [LARGE SCALE GENOMIC DNA]</scope>
    <source>
        <strain evidence="2 3">Georgia GA2</strain>
    </source>
</reference>
<dbReference type="GO" id="GO:0000915">
    <property type="term" value="P:actomyosin contractile ring assembly"/>
    <property type="evidence" value="ECO:0000318"/>
    <property type="project" value="GO_Central"/>
</dbReference>
<reference evidence="2 3" key="2">
    <citation type="journal article" date="2010" name="Nucleic Acids Res.">
        <title>BeetleBase in 2010: revisions to provide comprehensive genomic information for Tribolium castaneum.</title>
        <authorList>
            <person name="Kim H.S."/>
            <person name="Murphy T."/>
            <person name="Xia J."/>
            <person name="Caragea D."/>
            <person name="Park Y."/>
            <person name="Beeman R.W."/>
            <person name="Lorenzen M.D."/>
            <person name="Butcher S."/>
            <person name="Manak J.R."/>
            <person name="Brown S.J."/>
        </authorList>
    </citation>
    <scope>GENOME REANNOTATION</scope>
    <source>
        <strain evidence="2 3">Georgia GA2</strain>
    </source>
</reference>
<dbReference type="Pfam" id="PF00169">
    <property type="entry name" value="PH"/>
    <property type="match status" value="2"/>
</dbReference>
<dbReference type="Gene3D" id="2.30.29.30">
    <property type="entry name" value="Pleckstrin-homology domain (PH domain)/Phosphotyrosine-binding domain (PTB)"/>
    <property type="match status" value="1"/>
</dbReference>
<dbReference type="PANTHER" id="PTHR21538:SF23">
    <property type="entry name" value="ANILLIN"/>
    <property type="match status" value="1"/>
</dbReference>
<dbReference type="SMART" id="SM00233">
    <property type="entry name" value="PH"/>
    <property type="match status" value="2"/>
</dbReference>
<dbReference type="GO" id="GO:0031106">
    <property type="term" value="P:septin ring organization"/>
    <property type="evidence" value="ECO:0000318"/>
    <property type="project" value="GO_Central"/>
</dbReference>
<name>A0A139WBV3_TRICA</name>
<dbReference type="InterPro" id="IPR001849">
    <property type="entry name" value="PH_domain"/>
</dbReference>
<evidence type="ECO:0000259" key="1">
    <source>
        <dbReference type="PROSITE" id="PS50003"/>
    </source>
</evidence>
<evidence type="ECO:0000313" key="2">
    <source>
        <dbReference type="EMBL" id="KYB25419.1"/>
    </source>
</evidence>
<dbReference type="PROSITE" id="PS50003">
    <property type="entry name" value="PH_DOMAIN"/>
    <property type="match status" value="1"/>
</dbReference>
<dbReference type="PANTHER" id="PTHR21538">
    <property type="entry name" value="ANILLIN/RHOTEKIN RTKN"/>
    <property type="match status" value="1"/>
</dbReference>
<sequence length="776" mass="89694">MSQTEDFFSDFSDDSYDDFVPKISSTFHPIFPDSSFDEPPSKRFKLDSFSNPPIDKAEPVPETAEKVVLQGIKRLKSLPKTLTNKKAIFQLVQKYKLICDEKPTGDDLNAQLTLSKVHFSEIRRKFGQNLYFLLVSHNTNVQTSKFVKTSHDYITFEDVFTFDCPLGFVIKSTVPIMGKIREFFAPKSADSPKCDCFELLDEFYLTCEDLKARDVGTIRDKITASKTFKYSLQVEQIATKTNRSGYLKFYLKGKFNWVRCWCTLSGTVFTVCKSINAAPTVFFDLKYSAYSEIDVNDVLIVTYLRPRRETDDLSTVSKMRNNFVEVKLCFRAASLRLLELWMRDFNSVVRISVTMDEFAQAVSDLKVCLKTMDQIPLDLGQNSCVRIQRPKSDRFLVNLYEWPIEEKKRRSLKLRTIDNVGKQVTHQSDHLLRKKLAMDQFVQLKSRRDVECLKIKEASKVLKYLNECSRYGFWLERLLAEKVLLSSGKAVELLTTKIREEYVEVGARQVQIATISASNVQFQLDHVRKPNQTSFFILLLTNDLDVQTSKFERATGGQIHFDETFTFQVHRDFKIKLQLCAISMKEPPKHFALTKFLRCHKIDNTSAKLQYKNPNTCDFEESEVLKTSFRVVAETEITVSNFHNTAWKLQQEFGLSDYVHLNTRVENFKICTQKSGFLTLGQVNGFWKRQWCFLDDHFLQIYNSPDEESEPIKVLDLAKCRKVGLASEGLCNRPRTFFVEMSDGEMCFFMADCSSDLGAWLGELELVLDLLLYQSL</sequence>
<gene>
    <name evidence="2" type="primary">AUGUSTUS-3.0.2_34894</name>
    <name evidence="2" type="ORF">TcasGA2_TC034894</name>
</gene>
<dbReference type="AlphaFoldDB" id="A0A139WBV3"/>
<protein>
    <recommendedName>
        <fullName evidence="1">PH domain-containing protein</fullName>
    </recommendedName>
</protein>
<proteinExistence type="predicted"/>
<dbReference type="InParanoid" id="A0A139WBV3"/>
<dbReference type="Proteomes" id="UP000007266">
    <property type="component" value="Linkage group 9"/>
</dbReference>
<dbReference type="EMBL" id="KQ971372">
    <property type="protein sequence ID" value="KYB25419.1"/>
    <property type="molecule type" value="Genomic_DNA"/>
</dbReference>
<dbReference type="GO" id="GO:0000281">
    <property type="term" value="P:mitotic cytokinesis"/>
    <property type="evidence" value="ECO:0000318"/>
    <property type="project" value="GO_Central"/>
</dbReference>
<evidence type="ECO:0000313" key="3">
    <source>
        <dbReference type="Proteomes" id="UP000007266"/>
    </source>
</evidence>
<keyword evidence="3" id="KW-1185">Reference proteome</keyword>